<reference evidence="3" key="2">
    <citation type="submission" date="2017-10" db="EMBL/GenBank/DDBJ databases">
        <title>Ladona fulva Genome sequencing and assembly.</title>
        <authorList>
            <person name="Murali S."/>
            <person name="Richards S."/>
            <person name="Bandaranaike D."/>
            <person name="Bellair M."/>
            <person name="Blankenburg K."/>
            <person name="Chao H."/>
            <person name="Dinh H."/>
            <person name="Doddapaneni H."/>
            <person name="Dugan-Rocha S."/>
            <person name="Elkadiri S."/>
            <person name="Gnanaolivu R."/>
            <person name="Hernandez B."/>
            <person name="Skinner E."/>
            <person name="Javaid M."/>
            <person name="Lee S."/>
            <person name="Li M."/>
            <person name="Ming W."/>
            <person name="Munidasa M."/>
            <person name="Muniz J."/>
            <person name="Nguyen L."/>
            <person name="Hughes D."/>
            <person name="Osuji N."/>
            <person name="Pu L.-L."/>
            <person name="Puazo M."/>
            <person name="Qu C."/>
            <person name="Quiroz J."/>
            <person name="Raj R."/>
            <person name="Weissenberger G."/>
            <person name="Xin Y."/>
            <person name="Zou X."/>
            <person name="Han Y."/>
            <person name="Worley K."/>
            <person name="Muzny D."/>
            <person name="Gibbs R."/>
        </authorList>
    </citation>
    <scope>NUCLEOTIDE SEQUENCE</scope>
    <source>
        <strain evidence="3">Sampled in the wild</strain>
    </source>
</reference>
<feature type="compositionally biased region" description="Low complexity" evidence="1">
    <location>
        <begin position="225"/>
        <end position="249"/>
    </location>
</feature>
<dbReference type="PANTHER" id="PTHR23306:SF3">
    <property type="entry name" value="TUMOR SUPPRESSOR PROTEIN 101"/>
    <property type="match status" value="1"/>
</dbReference>
<evidence type="ECO:0000313" key="4">
    <source>
        <dbReference type="Proteomes" id="UP000792457"/>
    </source>
</evidence>
<feature type="compositionally biased region" description="Polar residues" evidence="1">
    <location>
        <begin position="149"/>
        <end position="169"/>
    </location>
</feature>
<feature type="domain" description="UEV" evidence="2">
    <location>
        <begin position="3"/>
        <end position="146"/>
    </location>
</feature>
<dbReference type="PROSITE" id="PS51322">
    <property type="entry name" value="UEV"/>
    <property type="match status" value="1"/>
</dbReference>
<dbReference type="InterPro" id="IPR008883">
    <property type="entry name" value="UEV_N"/>
</dbReference>
<dbReference type="SUPFAM" id="SSF54495">
    <property type="entry name" value="UBC-like"/>
    <property type="match status" value="1"/>
</dbReference>
<evidence type="ECO:0000256" key="1">
    <source>
        <dbReference type="SAM" id="MobiDB-lite"/>
    </source>
</evidence>
<name>A0A8K0KHX1_LADFU</name>
<dbReference type="OrthoDB" id="306304at2759"/>
<dbReference type="GO" id="GO:0043130">
    <property type="term" value="F:ubiquitin binding"/>
    <property type="evidence" value="ECO:0007669"/>
    <property type="project" value="TreeGrafter"/>
</dbReference>
<dbReference type="EMBL" id="KZ308635">
    <property type="protein sequence ID" value="KAG8232618.1"/>
    <property type="molecule type" value="Genomic_DNA"/>
</dbReference>
<dbReference type="Gene3D" id="6.10.250.370">
    <property type="match status" value="1"/>
</dbReference>
<dbReference type="Proteomes" id="UP000792457">
    <property type="component" value="Unassembled WGS sequence"/>
</dbReference>
<feature type="region of interest" description="Disordered" evidence="1">
    <location>
        <begin position="148"/>
        <end position="190"/>
    </location>
</feature>
<dbReference type="GO" id="GO:0015031">
    <property type="term" value="P:protein transport"/>
    <property type="evidence" value="ECO:0007669"/>
    <property type="project" value="InterPro"/>
</dbReference>
<accession>A0A8K0KHX1</accession>
<organism evidence="3 4">
    <name type="scientific">Ladona fulva</name>
    <name type="common">Scarce chaser dragonfly</name>
    <name type="synonym">Libellula fulva</name>
    <dbReference type="NCBI Taxonomy" id="123851"/>
    <lineage>
        <taxon>Eukaryota</taxon>
        <taxon>Metazoa</taxon>
        <taxon>Ecdysozoa</taxon>
        <taxon>Arthropoda</taxon>
        <taxon>Hexapoda</taxon>
        <taxon>Insecta</taxon>
        <taxon>Pterygota</taxon>
        <taxon>Palaeoptera</taxon>
        <taxon>Odonata</taxon>
        <taxon>Epiprocta</taxon>
        <taxon>Anisoptera</taxon>
        <taxon>Libelluloidea</taxon>
        <taxon>Libellulidae</taxon>
        <taxon>Ladona</taxon>
    </lineage>
</organism>
<sequence length="274" mass="30495">MPDEALIKRQLTMAQYHHPEATRRDVVNALNRYHSLTHHLENFVFNDGLQKELFNLHGTIPVPFRGNYYNIPVCVWLMDTHPYHAPMCYVKPTPEMEIRVSSHVDNNGKVYLPYLHNWQPKTSDLLGVIQIMILSFSEMPPVYTRTRIPVSNSPGAQASTTAPYPTQSYMPMPGTAGTAGPPYPVNNSGRGALPYPLGPPQQSHFPAMPQMGASGYPVYPPYPVGPQQGPPVHDAGSDTTGSETGTITGEHIRASLLSAVEDKLRRRLREQCQQ</sequence>
<dbReference type="Pfam" id="PF05743">
    <property type="entry name" value="UEV"/>
    <property type="match status" value="1"/>
</dbReference>
<feature type="region of interest" description="Disordered" evidence="1">
    <location>
        <begin position="220"/>
        <end position="249"/>
    </location>
</feature>
<dbReference type="GO" id="GO:0000813">
    <property type="term" value="C:ESCRT I complex"/>
    <property type="evidence" value="ECO:0007669"/>
    <property type="project" value="TreeGrafter"/>
</dbReference>
<dbReference type="AlphaFoldDB" id="A0A8K0KHX1"/>
<dbReference type="GO" id="GO:0008333">
    <property type="term" value="P:endosome to lysosome transport"/>
    <property type="evidence" value="ECO:0007669"/>
    <property type="project" value="TreeGrafter"/>
</dbReference>
<evidence type="ECO:0000313" key="3">
    <source>
        <dbReference type="EMBL" id="KAG8232618.1"/>
    </source>
</evidence>
<feature type="compositionally biased region" description="Low complexity" evidence="1">
    <location>
        <begin position="170"/>
        <end position="180"/>
    </location>
</feature>
<evidence type="ECO:0000259" key="2">
    <source>
        <dbReference type="PROSITE" id="PS51322"/>
    </source>
</evidence>
<proteinExistence type="predicted"/>
<dbReference type="InterPro" id="IPR016135">
    <property type="entry name" value="UBQ-conjugating_enzyme/RWD"/>
</dbReference>
<dbReference type="CDD" id="cd11685">
    <property type="entry name" value="UEV_TSG101-like"/>
    <property type="match status" value="1"/>
</dbReference>
<dbReference type="Gene3D" id="3.10.110.10">
    <property type="entry name" value="Ubiquitin Conjugating Enzyme"/>
    <property type="match status" value="1"/>
</dbReference>
<feature type="non-terminal residue" evidence="3">
    <location>
        <position position="1"/>
    </location>
</feature>
<dbReference type="InterPro" id="IPR052070">
    <property type="entry name" value="ESCRT-I_UEV_domain"/>
</dbReference>
<gene>
    <name evidence="3" type="ORF">J437_LFUL012974</name>
</gene>
<comment type="caution">
    <text evidence="3">The sequence shown here is derived from an EMBL/GenBank/DDBJ whole genome shotgun (WGS) entry which is preliminary data.</text>
</comment>
<dbReference type="PANTHER" id="PTHR23306">
    <property type="entry name" value="TUMOR SUSCEPTIBILITY GENE 101 PROTEIN-RELATED"/>
    <property type="match status" value="1"/>
</dbReference>
<keyword evidence="4" id="KW-1185">Reference proteome</keyword>
<reference evidence="3" key="1">
    <citation type="submission" date="2013-04" db="EMBL/GenBank/DDBJ databases">
        <authorList>
            <person name="Qu J."/>
            <person name="Murali S.C."/>
            <person name="Bandaranaike D."/>
            <person name="Bellair M."/>
            <person name="Blankenburg K."/>
            <person name="Chao H."/>
            <person name="Dinh H."/>
            <person name="Doddapaneni H."/>
            <person name="Downs B."/>
            <person name="Dugan-Rocha S."/>
            <person name="Elkadiri S."/>
            <person name="Gnanaolivu R.D."/>
            <person name="Hernandez B."/>
            <person name="Javaid M."/>
            <person name="Jayaseelan J.C."/>
            <person name="Lee S."/>
            <person name="Li M."/>
            <person name="Ming W."/>
            <person name="Munidasa M."/>
            <person name="Muniz J."/>
            <person name="Nguyen L."/>
            <person name="Ongeri F."/>
            <person name="Osuji N."/>
            <person name="Pu L.-L."/>
            <person name="Puazo M."/>
            <person name="Qu C."/>
            <person name="Quiroz J."/>
            <person name="Raj R."/>
            <person name="Weissenberger G."/>
            <person name="Xin Y."/>
            <person name="Zou X."/>
            <person name="Han Y."/>
            <person name="Richards S."/>
            <person name="Worley K."/>
            <person name="Muzny D."/>
            <person name="Gibbs R."/>
        </authorList>
    </citation>
    <scope>NUCLEOTIDE SEQUENCE</scope>
    <source>
        <strain evidence="3">Sampled in the wild</strain>
    </source>
</reference>
<protein>
    <recommendedName>
        <fullName evidence="2">UEV domain-containing protein</fullName>
    </recommendedName>
</protein>